<evidence type="ECO:0000313" key="2">
    <source>
        <dbReference type="EnsemblPlants" id="OPUNC03G04180.1"/>
    </source>
</evidence>
<dbReference type="Gramene" id="OPUNC03G04180.1">
    <property type="protein sequence ID" value="OPUNC03G04180.1"/>
    <property type="gene ID" value="OPUNC03G04180"/>
</dbReference>
<reference evidence="2" key="1">
    <citation type="submission" date="2015-04" db="UniProtKB">
        <authorList>
            <consortium name="EnsemblPlants"/>
        </authorList>
    </citation>
    <scope>IDENTIFICATION</scope>
</reference>
<dbReference type="Proteomes" id="UP000026962">
    <property type="component" value="Chromosome 3"/>
</dbReference>
<dbReference type="STRING" id="4537.A0A0E0K915"/>
<reference evidence="2" key="2">
    <citation type="submission" date="2018-05" db="EMBL/GenBank/DDBJ databases">
        <title>OpunRS2 (Oryza punctata Reference Sequence Version 2).</title>
        <authorList>
            <person name="Zhang J."/>
            <person name="Kudrna D."/>
            <person name="Lee S."/>
            <person name="Talag J."/>
            <person name="Welchert J."/>
            <person name="Wing R.A."/>
        </authorList>
    </citation>
    <scope>NUCLEOTIDE SEQUENCE [LARGE SCALE GENOMIC DNA]</scope>
</reference>
<evidence type="ECO:0000313" key="3">
    <source>
        <dbReference type="Proteomes" id="UP000026962"/>
    </source>
</evidence>
<dbReference type="OMA" id="HRSQYCS"/>
<feature type="compositionally biased region" description="Basic residues" evidence="1">
    <location>
        <begin position="80"/>
        <end position="89"/>
    </location>
</feature>
<dbReference type="AlphaFoldDB" id="A0A0E0K915"/>
<dbReference type="PANTHER" id="PTHR35306">
    <property type="entry name" value="BNAA03G57290D PROTEIN"/>
    <property type="match status" value="1"/>
</dbReference>
<keyword evidence="3" id="KW-1185">Reference proteome</keyword>
<dbReference type="eggNOG" id="ENOG502S08M">
    <property type="taxonomic scope" value="Eukaryota"/>
</dbReference>
<accession>A0A0E0K915</accession>
<name>A0A0E0K915_ORYPU</name>
<sequence length="191" mass="20353">MAALVISQQRSHQQQSSSRRRKASSASSHFASPQSMCGFNVVNCRAFHSSVSIGILPSPPSLPSPARTYSSPEPKTPKSQPHHGKKRSRAISISPSTSPPSRPELWAGPAFSNSPPPSSLPIPKFSLHQKRSVSLELPPAGRSDDVEVPLHAKSAPSSPTAGSGVSFFSVSDTAIATENLRRILHLKIADH</sequence>
<dbReference type="Pfam" id="PF15365">
    <property type="entry name" value="PNRC"/>
    <property type="match status" value="1"/>
</dbReference>
<protein>
    <submittedName>
        <fullName evidence="2">Uncharacterized protein</fullName>
    </submittedName>
</protein>
<organism evidence="2">
    <name type="scientific">Oryza punctata</name>
    <name type="common">Red rice</name>
    <dbReference type="NCBI Taxonomy" id="4537"/>
    <lineage>
        <taxon>Eukaryota</taxon>
        <taxon>Viridiplantae</taxon>
        <taxon>Streptophyta</taxon>
        <taxon>Embryophyta</taxon>
        <taxon>Tracheophyta</taxon>
        <taxon>Spermatophyta</taxon>
        <taxon>Magnoliopsida</taxon>
        <taxon>Liliopsida</taxon>
        <taxon>Poales</taxon>
        <taxon>Poaceae</taxon>
        <taxon>BOP clade</taxon>
        <taxon>Oryzoideae</taxon>
        <taxon>Oryzeae</taxon>
        <taxon>Oryzinae</taxon>
        <taxon>Oryza</taxon>
    </lineage>
</organism>
<proteinExistence type="predicted"/>
<evidence type="ECO:0000256" key="1">
    <source>
        <dbReference type="SAM" id="MobiDB-lite"/>
    </source>
</evidence>
<feature type="compositionally biased region" description="Low complexity" evidence="1">
    <location>
        <begin position="7"/>
        <end position="17"/>
    </location>
</feature>
<dbReference type="EnsemblPlants" id="OPUNC03G04180.1">
    <property type="protein sequence ID" value="OPUNC03G04180.1"/>
    <property type="gene ID" value="OPUNC03G04180"/>
</dbReference>
<dbReference type="InterPro" id="IPR028322">
    <property type="entry name" value="PNRC-like_rgn"/>
</dbReference>
<dbReference type="HOGENOM" id="CLU_067683_1_0_1"/>
<dbReference type="GO" id="GO:0016071">
    <property type="term" value="P:mRNA metabolic process"/>
    <property type="evidence" value="ECO:0007669"/>
    <property type="project" value="UniProtKB-ARBA"/>
</dbReference>
<feature type="region of interest" description="Disordered" evidence="1">
    <location>
        <begin position="56"/>
        <end position="125"/>
    </location>
</feature>
<dbReference type="PANTHER" id="PTHR35306:SF2">
    <property type="entry name" value="EXPRESSED PROTEIN"/>
    <property type="match status" value="1"/>
</dbReference>
<feature type="region of interest" description="Disordered" evidence="1">
    <location>
        <begin position="1"/>
        <end position="32"/>
    </location>
</feature>
<feature type="compositionally biased region" description="Polar residues" evidence="1">
    <location>
        <begin position="67"/>
        <end position="79"/>
    </location>
</feature>